<name>A0A9W8G5W6_9FUNG</name>
<dbReference type="GO" id="GO:0000445">
    <property type="term" value="C:THO complex part of transcription export complex"/>
    <property type="evidence" value="ECO:0007669"/>
    <property type="project" value="TreeGrafter"/>
</dbReference>
<dbReference type="Proteomes" id="UP001151518">
    <property type="component" value="Unassembled WGS sequence"/>
</dbReference>
<dbReference type="PANTHER" id="PTHR13375">
    <property type="entry name" value="FMS INTERACTING PROTEIN"/>
    <property type="match status" value="1"/>
</dbReference>
<dbReference type="PANTHER" id="PTHR13375:SF3">
    <property type="entry name" value="THO COMPLEX SUBUNIT 5 HOMOLOG"/>
    <property type="match status" value="1"/>
</dbReference>
<feature type="coiled-coil region" evidence="4">
    <location>
        <begin position="88"/>
        <end position="122"/>
    </location>
</feature>
<dbReference type="GO" id="GO:0006406">
    <property type="term" value="P:mRNA export from nucleus"/>
    <property type="evidence" value="ECO:0007669"/>
    <property type="project" value="TreeGrafter"/>
</dbReference>
<proteinExistence type="inferred from homology"/>
<evidence type="ECO:0000256" key="1">
    <source>
        <dbReference type="ARBA" id="ARBA00004123"/>
    </source>
</evidence>
<accession>A0A9W8G5W6</accession>
<evidence type="ECO:0000256" key="5">
    <source>
        <dbReference type="SAM" id="MobiDB-lite"/>
    </source>
</evidence>
<evidence type="ECO:0000313" key="6">
    <source>
        <dbReference type="EMBL" id="KAJ2673212.1"/>
    </source>
</evidence>
<gene>
    <name evidence="6" type="ORF">GGI25_004806</name>
</gene>
<evidence type="ECO:0000256" key="3">
    <source>
        <dbReference type="ARBA" id="ARBA00023242"/>
    </source>
</evidence>
<sequence length="264" mass="29781">MEDIEELDYQQSTDISALITDSAAQISTLCDKVEYIANHIVKARNGQASAIDHEAQQKLLGTITGTFVRLRLLNRQLHEDKTTLNTSVAGLKRKSDSLALDLENKRREVAYIQRDIESTEKLETIYQTIEIIPKEEFLETAPEEFKVDIGTPHKLMLSRLRYEIKQRDALLEEKTSAKAVRDELRKAKRQRVERLEKIDNHLQSYIKSLSLLGRSLGVGSSDETKESSGDGVKVAAGDTESPKNSDKSRESRGEELSRTGTPRI</sequence>
<dbReference type="AlphaFoldDB" id="A0A9W8G5W6"/>
<dbReference type="Pfam" id="PF09766">
    <property type="entry name" value="FmiP_Thoc5"/>
    <property type="match status" value="1"/>
</dbReference>
<dbReference type="OrthoDB" id="20582at2759"/>
<keyword evidence="3" id="KW-0539">Nucleus</keyword>
<dbReference type="EMBL" id="JANBTW010000071">
    <property type="protein sequence ID" value="KAJ2673212.1"/>
    <property type="molecule type" value="Genomic_DNA"/>
</dbReference>
<reference evidence="6" key="1">
    <citation type="submission" date="2022-07" db="EMBL/GenBank/DDBJ databases">
        <title>Phylogenomic reconstructions and comparative analyses of Kickxellomycotina fungi.</title>
        <authorList>
            <person name="Reynolds N.K."/>
            <person name="Stajich J.E."/>
            <person name="Barry K."/>
            <person name="Grigoriev I.V."/>
            <person name="Crous P."/>
            <person name="Smith M.E."/>
        </authorList>
    </citation>
    <scope>NUCLEOTIDE SEQUENCE</scope>
    <source>
        <strain evidence="6">NRRL 3115</strain>
    </source>
</reference>
<comment type="similarity">
    <text evidence="2">Belongs to the THOC5 family.</text>
</comment>
<evidence type="ECO:0000313" key="7">
    <source>
        <dbReference type="Proteomes" id="UP001151518"/>
    </source>
</evidence>
<keyword evidence="4" id="KW-0175">Coiled coil</keyword>
<evidence type="ECO:0000256" key="4">
    <source>
        <dbReference type="SAM" id="Coils"/>
    </source>
</evidence>
<protein>
    <recommendedName>
        <fullName evidence="8">THO complex subunit 5</fullName>
    </recommendedName>
</protein>
<evidence type="ECO:0000256" key="2">
    <source>
        <dbReference type="ARBA" id="ARBA00008044"/>
    </source>
</evidence>
<dbReference type="GO" id="GO:0003729">
    <property type="term" value="F:mRNA binding"/>
    <property type="evidence" value="ECO:0007669"/>
    <property type="project" value="TreeGrafter"/>
</dbReference>
<comment type="subcellular location">
    <subcellularLocation>
        <location evidence="1">Nucleus</location>
    </subcellularLocation>
</comment>
<comment type="caution">
    <text evidence="6">The sequence shown here is derived from an EMBL/GenBank/DDBJ whole genome shotgun (WGS) entry which is preliminary data.</text>
</comment>
<evidence type="ECO:0008006" key="8">
    <source>
        <dbReference type="Google" id="ProtNLM"/>
    </source>
</evidence>
<feature type="region of interest" description="Disordered" evidence="5">
    <location>
        <begin position="217"/>
        <end position="264"/>
    </location>
</feature>
<dbReference type="InterPro" id="IPR019163">
    <property type="entry name" value="THO_Thoc5"/>
</dbReference>
<feature type="compositionally biased region" description="Basic and acidic residues" evidence="5">
    <location>
        <begin position="240"/>
        <end position="257"/>
    </location>
</feature>
<organism evidence="6 7">
    <name type="scientific">Coemansia spiralis</name>
    <dbReference type="NCBI Taxonomy" id="417178"/>
    <lineage>
        <taxon>Eukaryota</taxon>
        <taxon>Fungi</taxon>
        <taxon>Fungi incertae sedis</taxon>
        <taxon>Zoopagomycota</taxon>
        <taxon>Kickxellomycotina</taxon>
        <taxon>Kickxellomycetes</taxon>
        <taxon>Kickxellales</taxon>
        <taxon>Kickxellaceae</taxon>
        <taxon>Coemansia</taxon>
    </lineage>
</organism>